<dbReference type="Proteomes" id="UP001157502">
    <property type="component" value="Chromosome 33"/>
</dbReference>
<organism evidence="1 2">
    <name type="scientific">Dallia pectoralis</name>
    <name type="common">Alaska blackfish</name>
    <dbReference type="NCBI Taxonomy" id="75939"/>
    <lineage>
        <taxon>Eukaryota</taxon>
        <taxon>Metazoa</taxon>
        <taxon>Chordata</taxon>
        <taxon>Craniata</taxon>
        <taxon>Vertebrata</taxon>
        <taxon>Euteleostomi</taxon>
        <taxon>Actinopterygii</taxon>
        <taxon>Neopterygii</taxon>
        <taxon>Teleostei</taxon>
        <taxon>Protacanthopterygii</taxon>
        <taxon>Esociformes</taxon>
        <taxon>Umbridae</taxon>
        <taxon>Dallia</taxon>
    </lineage>
</organism>
<accession>A0ACC2F724</accession>
<reference evidence="1" key="1">
    <citation type="submission" date="2021-05" db="EMBL/GenBank/DDBJ databases">
        <authorList>
            <person name="Pan Q."/>
            <person name="Jouanno E."/>
            <person name="Zahm M."/>
            <person name="Klopp C."/>
            <person name="Cabau C."/>
            <person name="Louis A."/>
            <person name="Berthelot C."/>
            <person name="Parey E."/>
            <person name="Roest Crollius H."/>
            <person name="Montfort J."/>
            <person name="Robinson-Rechavi M."/>
            <person name="Bouchez O."/>
            <person name="Lampietro C."/>
            <person name="Lopez Roques C."/>
            <person name="Donnadieu C."/>
            <person name="Postlethwait J."/>
            <person name="Bobe J."/>
            <person name="Dillon D."/>
            <person name="Chandos A."/>
            <person name="von Hippel F."/>
            <person name="Guiguen Y."/>
        </authorList>
    </citation>
    <scope>NUCLEOTIDE SEQUENCE</scope>
    <source>
        <strain evidence="1">YG-Jan2019</strain>
    </source>
</reference>
<evidence type="ECO:0000313" key="2">
    <source>
        <dbReference type="Proteomes" id="UP001157502"/>
    </source>
</evidence>
<gene>
    <name evidence="1" type="ORF">DPEC_G00335810</name>
</gene>
<sequence length="102" mass="11128">MFCLGCLGLVAARYVVQRATGYNNRSLARPARGHGGGTSRAGVSDCTQRRQEFMPSPQHSHSNNKEIAQAVSASAALTRTIVTWWSAPPVSHLQLEPIRARR</sequence>
<name>A0ACC2F724_DALPE</name>
<dbReference type="EMBL" id="CM055760">
    <property type="protein sequence ID" value="KAJ7987154.1"/>
    <property type="molecule type" value="Genomic_DNA"/>
</dbReference>
<comment type="caution">
    <text evidence="1">The sequence shown here is derived from an EMBL/GenBank/DDBJ whole genome shotgun (WGS) entry which is preliminary data.</text>
</comment>
<keyword evidence="2" id="KW-1185">Reference proteome</keyword>
<protein>
    <submittedName>
        <fullName evidence="1">Uncharacterized protein</fullName>
    </submittedName>
</protein>
<proteinExistence type="predicted"/>
<evidence type="ECO:0000313" key="1">
    <source>
        <dbReference type="EMBL" id="KAJ7987154.1"/>
    </source>
</evidence>